<organism evidence="1 2">
    <name type="scientific">Neolentinus lepideus HHB14362 ss-1</name>
    <dbReference type="NCBI Taxonomy" id="1314782"/>
    <lineage>
        <taxon>Eukaryota</taxon>
        <taxon>Fungi</taxon>
        <taxon>Dikarya</taxon>
        <taxon>Basidiomycota</taxon>
        <taxon>Agaricomycotina</taxon>
        <taxon>Agaricomycetes</taxon>
        <taxon>Gloeophyllales</taxon>
        <taxon>Gloeophyllaceae</taxon>
        <taxon>Neolentinus</taxon>
    </lineage>
</organism>
<proteinExistence type="predicted"/>
<dbReference type="EMBL" id="KV425554">
    <property type="protein sequence ID" value="KZT29410.1"/>
    <property type="molecule type" value="Genomic_DNA"/>
</dbReference>
<dbReference type="Proteomes" id="UP000076761">
    <property type="component" value="Unassembled WGS sequence"/>
</dbReference>
<protein>
    <submittedName>
        <fullName evidence="1">Uncharacterized protein</fullName>
    </submittedName>
</protein>
<gene>
    <name evidence="1" type="ORF">NEOLEDRAFT_597909</name>
</gene>
<keyword evidence="2" id="KW-1185">Reference proteome</keyword>
<name>A0A165VAK6_9AGAM</name>
<accession>A0A165VAK6</accession>
<dbReference type="AlphaFoldDB" id="A0A165VAK6"/>
<evidence type="ECO:0000313" key="1">
    <source>
        <dbReference type="EMBL" id="KZT29410.1"/>
    </source>
</evidence>
<sequence length="228" mass="25801">MPAVTAPYNSPRQRTVCTRQLSMRTVPIQPTAFYIQVPAPRIYRPRRHFRAFFFKVAPRFRSNLRHRTPAAWLRAPEWGDDQCAVYILYAGCATAWVIWSTLLPFHNIVDVTLGMQSCLLDRPRGRARSVYLGRPLCGPSWNSVLTEHTYIHAGWSSGLGSIYAEVAPATARCPVCIAARFHFPFSRPLPRRPCRCADAENLLRRPVFLTCEGYGSITYTEDSGGVLL</sequence>
<evidence type="ECO:0000313" key="2">
    <source>
        <dbReference type="Proteomes" id="UP000076761"/>
    </source>
</evidence>
<reference evidence="1 2" key="1">
    <citation type="journal article" date="2016" name="Mol. Biol. Evol.">
        <title>Comparative Genomics of Early-Diverging Mushroom-Forming Fungi Provides Insights into the Origins of Lignocellulose Decay Capabilities.</title>
        <authorList>
            <person name="Nagy L.G."/>
            <person name="Riley R."/>
            <person name="Tritt A."/>
            <person name="Adam C."/>
            <person name="Daum C."/>
            <person name="Floudas D."/>
            <person name="Sun H."/>
            <person name="Yadav J.S."/>
            <person name="Pangilinan J."/>
            <person name="Larsson K.H."/>
            <person name="Matsuura K."/>
            <person name="Barry K."/>
            <person name="Labutti K."/>
            <person name="Kuo R."/>
            <person name="Ohm R.A."/>
            <person name="Bhattacharya S.S."/>
            <person name="Shirouzu T."/>
            <person name="Yoshinaga Y."/>
            <person name="Martin F.M."/>
            <person name="Grigoriev I.V."/>
            <person name="Hibbett D.S."/>
        </authorList>
    </citation>
    <scope>NUCLEOTIDE SEQUENCE [LARGE SCALE GENOMIC DNA]</scope>
    <source>
        <strain evidence="1 2">HHB14362 ss-1</strain>
    </source>
</reference>
<dbReference type="InParanoid" id="A0A165VAK6"/>